<gene>
    <name evidence="4" type="primary">LOC112214031</name>
</gene>
<dbReference type="InterPro" id="IPR033640">
    <property type="entry name" value="FAR_C"/>
</dbReference>
<keyword evidence="1" id="KW-0812">Transmembrane</keyword>
<dbReference type="AlphaFoldDB" id="A0A6P6FIB6"/>
<name>A0A6P6FIB6_BOMIM</name>
<dbReference type="RefSeq" id="XP_024228022.1">
    <property type="nucleotide sequence ID" value="XM_024372254.1"/>
</dbReference>
<feature type="non-terminal residue" evidence="4">
    <location>
        <position position="1"/>
    </location>
</feature>
<evidence type="ECO:0000259" key="2">
    <source>
        <dbReference type="Pfam" id="PF03015"/>
    </source>
</evidence>
<organism evidence="3 4">
    <name type="scientific">Bombus impatiens</name>
    <name type="common">Bumblebee</name>
    <dbReference type="NCBI Taxonomy" id="132113"/>
    <lineage>
        <taxon>Eukaryota</taxon>
        <taxon>Metazoa</taxon>
        <taxon>Ecdysozoa</taxon>
        <taxon>Arthropoda</taxon>
        <taxon>Hexapoda</taxon>
        <taxon>Insecta</taxon>
        <taxon>Pterygota</taxon>
        <taxon>Neoptera</taxon>
        <taxon>Endopterygota</taxon>
        <taxon>Hymenoptera</taxon>
        <taxon>Apocrita</taxon>
        <taxon>Aculeata</taxon>
        <taxon>Apoidea</taxon>
        <taxon>Anthophila</taxon>
        <taxon>Apidae</taxon>
        <taxon>Bombus</taxon>
        <taxon>Pyrobombus</taxon>
    </lineage>
</organism>
<dbReference type="Proteomes" id="UP000515180">
    <property type="component" value="Unplaced"/>
</dbReference>
<proteinExistence type="predicted"/>
<keyword evidence="1" id="KW-1133">Transmembrane helix</keyword>
<sequence>YPGCSVVANRYIYHVLCVIPHVFRAFVIDIFLRLRGSKPITMKLLKGGIKLFTSVAAFTTHEWTFQRHNCSDLRRKVKMLNDSNMVKIDSRDMDWEKYVAVYLMGIRKFILKQDFKSTVIK</sequence>
<dbReference type="Pfam" id="PF03015">
    <property type="entry name" value="Sterile"/>
    <property type="match status" value="1"/>
</dbReference>
<keyword evidence="3" id="KW-1185">Reference proteome</keyword>
<accession>A0A6P6FIB6</accession>
<feature type="domain" description="Fatty acyl-CoA reductase C-terminal" evidence="2">
    <location>
        <begin position="21"/>
        <end position="113"/>
    </location>
</feature>
<protein>
    <submittedName>
        <fullName evidence="4">Fatty acyl-CoA reductase 1-like</fullName>
    </submittedName>
</protein>
<keyword evidence="1" id="KW-0472">Membrane</keyword>
<dbReference type="GeneID" id="112214031"/>
<reference evidence="4" key="1">
    <citation type="submission" date="2025-08" db="UniProtKB">
        <authorList>
            <consortium name="RefSeq"/>
        </authorList>
    </citation>
    <scope>IDENTIFICATION</scope>
</reference>
<evidence type="ECO:0000313" key="4">
    <source>
        <dbReference type="RefSeq" id="XP_024228022.1"/>
    </source>
</evidence>
<evidence type="ECO:0000256" key="1">
    <source>
        <dbReference type="SAM" id="Phobius"/>
    </source>
</evidence>
<evidence type="ECO:0000313" key="3">
    <source>
        <dbReference type="Proteomes" id="UP000515180"/>
    </source>
</evidence>
<dbReference type="KEGG" id="bim:112214031"/>
<feature type="transmembrane region" description="Helical" evidence="1">
    <location>
        <begin position="12"/>
        <end position="32"/>
    </location>
</feature>
<dbReference type="CDD" id="cd09071">
    <property type="entry name" value="FAR_C"/>
    <property type="match status" value="1"/>
</dbReference>
<feature type="non-terminal residue" evidence="4">
    <location>
        <position position="121"/>
    </location>
</feature>
<dbReference type="OrthoDB" id="7610172at2759"/>